<dbReference type="Gene3D" id="3.40.1060.10">
    <property type="entry name" value="Aconitase, Domain 2"/>
    <property type="match status" value="1"/>
</dbReference>
<evidence type="ECO:0000313" key="3">
    <source>
        <dbReference type="Proteomes" id="UP000235392"/>
    </source>
</evidence>
<dbReference type="AlphaFoldDB" id="A0A2N5RW53"/>
<feature type="region of interest" description="Disordered" evidence="1">
    <location>
        <begin position="32"/>
        <end position="85"/>
    </location>
</feature>
<accession>A0A2N5RW53</accession>
<dbReference type="InterPro" id="IPR015932">
    <property type="entry name" value="Aconitase_dom2"/>
</dbReference>
<dbReference type="EMBL" id="PGCI01001375">
    <property type="protein sequence ID" value="PLW05231.1"/>
    <property type="molecule type" value="Genomic_DNA"/>
</dbReference>
<sequence length="307" mass="34849">MQKQQGNPISRAKLDASASLLQQKRKAVVSLIEQRKNIPGNGGKTDNTSPMGRLDNPSPMGRRDSQRESQNGTPRDDNPGTIPLGDLLEAMGKVAEKRVSPRSHPKETEEVSVDKQPEISNMTMEWGPLVRVFPIEKAMVEWYMQLLEKRQALAKIKTQSGPSTTFSNPHLLLERVQTLSRVAQVLQVDPDLYCYKRPYLQKQLEQVIQEWVTNELFLSCHEGLSKSASSDKPLHPAESRIQTHTTPPQSLQLLVFALLFCTFLLNSPPNNITITTFDKHQFLRIKDPQQDHSSTLKDSLWVKCYIW</sequence>
<organism evidence="2 3">
    <name type="scientific">Puccinia coronata f. sp. avenae</name>
    <dbReference type="NCBI Taxonomy" id="200324"/>
    <lineage>
        <taxon>Eukaryota</taxon>
        <taxon>Fungi</taxon>
        <taxon>Dikarya</taxon>
        <taxon>Basidiomycota</taxon>
        <taxon>Pucciniomycotina</taxon>
        <taxon>Pucciniomycetes</taxon>
        <taxon>Pucciniales</taxon>
        <taxon>Pucciniaceae</taxon>
        <taxon>Puccinia</taxon>
    </lineage>
</organism>
<dbReference type="Proteomes" id="UP000235392">
    <property type="component" value="Unassembled WGS sequence"/>
</dbReference>
<gene>
    <name evidence="2" type="ORF">PCASD_24937</name>
</gene>
<reference evidence="2 3" key="1">
    <citation type="submission" date="2017-11" db="EMBL/GenBank/DDBJ databases">
        <title>De novo assembly and phasing of dikaryotic genomes from two isolates of Puccinia coronata f. sp. avenae, the causal agent of oat crown rust.</title>
        <authorList>
            <person name="Miller M.E."/>
            <person name="Zhang Y."/>
            <person name="Omidvar V."/>
            <person name="Sperschneider J."/>
            <person name="Schwessinger B."/>
            <person name="Raley C."/>
            <person name="Palmer J.M."/>
            <person name="Garnica D."/>
            <person name="Upadhyaya N."/>
            <person name="Rathjen J."/>
            <person name="Taylor J.M."/>
            <person name="Park R.F."/>
            <person name="Dodds P.N."/>
            <person name="Hirsch C.D."/>
            <person name="Kianian S.F."/>
            <person name="Figueroa M."/>
        </authorList>
    </citation>
    <scope>NUCLEOTIDE SEQUENCE [LARGE SCALE GENOMIC DNA]</scope>
    <source>
        <strain evidence="2">12SD80</strain>
    </source>
</reference>
<comment type="caution">
    <text evidence="2">The sequence shown here is derived from an EMBL/GenBank/DDBJ whole genome shotgun (WGS) entry which is preliminary data.</text>
</comment>
<name>A0A2N5RW53_9BASI</name>
<evidence type="ECO:0000313" key="2">
    <source>
        <dbReference type="EMBL" id="PLW05231.1"/>
    </source>
</evidence>
<proteinExistence type="predicted"/>
<feature type="region of interest" description="Disordered" evidence="1">
    <location>
        <begin position="95"/>
        <end position="114"/>
    </location>
</feature>
<evidence type="ECO:0000256" key="1">
    <source>
        <dbReference type="SAM" id="MobiDB-lite"/>
    </source>
</evidence>
<protein>
    <submittedName>
        <fullName evidence="2">Uncharacterized protein</fullName>
    </submittedName>
</protein>